<sequence length="151" mass="16145">MGPSGAGVSTGLPRVVAVLTVLGGMLHTCWPLCWALPVCDLTCSGQHTWEWAPPPMFPKTRRHLGVRGAPPAGRRKKEASRSALLHRVDSQPSVHQRGQGGLPDALCGRERGPPTGQAARKSRPGQAMEGKRVQAPPPEGKAYLFPLFSCI</sequence>
<feature type="region of interest" description="Disordered" evidence="1">
    <location>
        <begin position="56"/>
        <end position="140"/>
    </location>
</feature>
<comment type="caution">
    <text evidence="2">The sequence shown here is derived from an EMBL/GenBank/DDBJ whole genome shotgun (WGS) entry which is preliminary data.</text>
</comment>
<accession>A0A833ZN54</accession>
<reference evidence="2 3" key="1">
    <citation type="journal article" date="2020" name="Nature">
        <title>Six reference-quality genomes reveal evolution of bat adaptations.</title>
        <authorList>
            <person name="Jebb D."/>
            <person name="Huang Z."/>
            <person name="Pippel M."/>
            <person name="Hughes G.M."/>
            <person name="Lavrichenko K."/>
            <person name="Devanna P."/>
            <person name="Winkler S."/>
            <person name="Jermiin L.S."/>
            <person name="Skirmuntt E.C."/>
            <person name="Katzourakis A."/>
            <person name="Burkitt-Gray L."/>
            <person name="Ray D.A."/>
            <person name="Sullivan K.A.M."/>
            <person name="Roscito J.G."/>
            <person name="Kirilenko B.M."/>
            <person name="Davalos L.M."/>
            <person name="Corthals A.P."/>
            <person name="Power M.L."/>
            <person name="Jones G."/>
            <person name="Ransome R.D."/>
            <person name="Dechmann D.K.N."/>
            <person name="Locatelli A.G."/>
            <person name="Puechmaille S.J."/>
            <person name="Fedrigo O."/>
            <person name="Jarvis E.D."/>
            <person name="Hiller M."/>
            <person name="Vernes S.C."/>
            <person name="Myers E.W."/>
            <person name="Teeling E.C."/>
        </authorList>
    </citation>
    <scope>NUCLEOTIDE SEQUENCE [LARGE SCALE GENOMIC DNA]</scope>
    <source>
        <strain evidence="2">Bat1K_MPI-CBG_1</strain>
    </source>
</reference>
<evidence type="ECO:0000256" key="1">
    <source>
        <dbReference type="SAM" id="MobiDB-lite"/>
    </source>
</evidence>
<protein>
    <submittedName>
        <fullName evidence="2">Uncharacterized protein</fullName>
    </submittedName>
</protein>
<dbReference type="AlphaFoldDB" id="A0A833ZN54"/>
<proteinExistence type="predicted"/>
<evidence type="ECO:0000313" key="2">
    <source>
        <dbReference type="EMBL" id="KAF6099942.1"/>
    </source>
</evidence>
<evidence type="ECO:0000313" key="3">
    <source>
        <dbReference type="Proteomes" id="UP000664940"/>
    </source>
</evidence>
<dbReference type="Proteomes" id="UP000664940">
    <property type="component" value="Unassembled WGS sequence"/>
</dbReference>
<dbReference type="EMBL" id="JABVXQ010000007">
    <property type="protein sequence ID" value="KAF6099942.1"/>
    <property type="molecule type" value="Genomic_DNA"/>
</dbReference>
<name>A0A833ZN54_9CHIR</name>
<organism evidence="2 3">
    <name type="scientific">Phyllostomus discolor</name>
    <name type="common">pale spear-nosed bat</name>
    <dbReference type="NCBI Taxonomy" id="89673"/>
    <lineage>
        <taxon>Eukaryota</taxon>
        <taxon>Metazoa</taxon>
        <taxon>Chordata</taxon>
        <taxon>Craniata</taxon>
        <taxon>Vertebrata</taxon>
        <taxon>Euteleostomi</taxon>
        <taxon>Mammalia</taxon>
        <taxon>Eutheria</taxon>
        <taxon>Laurasiatheria</taxon>
        <taxon>Chiroptera</taxon>
        <taxon>Yangochiroptera</taxon>
        <taxon>Phyllostomidae</taxon>
        <taxon>Phyllostominae</taxon>
        <taxon>Phyllostomus</taxon>
    </lineage>
</organism>
<gene>
    <name evidence="2" type="ORF">HJG60_011658</name>
</gene>